<proteinExistence type="predicted"/>
<dbReference type="NCBIfam" id="TIGR01671">
    <property type="entry name" value="phage_TIGR01671"/>
    <property type="match status" value="1"/>
</dbReference>
<dbReference type="RefSeq" id="WP_147575810.1">
    <property type="nucleotide sequence ID" value="NZ_VOWB01000064.1"/>
</dbReference>
<dbReference type="SUPFAM" id="SSF159006">
    <property type="entry name" value="YopX-like"/>
    <property type="match status" value="1"/>
</dbReference>
<dbReference type="EMBL" id="VOWB01000064">
    <property type="protein sequence ID" value="TXE79677.1"/>
    <property type="molecule type" value="Genomic_DNA"/>
</dbReference>
<sequence>MKLSDFDFRIWDNKDNDFLETKLDFLCIAKKDKHKDFERILDVAEDCSGYESSSYFDYTDDRYEIELWTGLCDKSGKKIYEGDIITLCHFGQKWIGVVWFGRNGFVITSKDENAEQGGELSYFEKYFYDFEVVGNIHENKDLLENS</sequence>
<dbReference type="AlphaFoldDB" id="A0A5C7DVT1"/>
<reference evidence="2 3" key="1">
    <citation type="submission" date="2019-07" db="EMBL/GenBank/DDBJ databases">
        <title>Rapid identification of Enteric Bacteria from Whole Genome Sequences (WGS) using Average Nucleotide Identity (ANI).</title>
        <authorList>
            <person name="Lane C."/>
        </authorList>
    </citation>
    <scope>NUCLEOTIDE SEQUENCE [LARGE SCALE GENOMIC DNA]</scope>
    <source>
        <strain evidence="2 3">2016D-0250</strain>
    </source>
</reference>
<protein>
    <recommendedName>
        <fullName evidence="1">YopX protein domain-containing protein</fullName>
    </recommendedName>
</protein>
<dbReference type="Proteomes" id="UP000321310">
    <property type="component" value="Unassembled WGS sequence"/>
</dbReference>
<accession>A0A5C7DVT1</accession>
<dbReference type="Pfam" id="PF09643">
    <property type="entry name" value="YopX"/>
    <property type="match status" value="1"/>
</dbReference>
<name>A0A5C7DVT1_9BACT</name>
<dbReference type="InterPro" id="IPR019096">
    <property type="entry name" value="YopX_protein"/>
</dbReference>
<comment type="caution">
    <text evidence="2">The sequence shown here is derived from an EMBL/GenBank/DDBJ whole genome shotgun (WGS) entry which is preliminary data.</text>
</comment>
<evidence type="ECO:0000259" key="1">
    <source>
        <dbReference type="Pfam" id="PF09643"/>
    </source>
</evidence>
<gene>
    <name evidence="2" type="ORF">FPD46_06325</name>
</gene>
<dbReference type="InterPro" id="IPR023385">
    <property type="entry name" value="YopX-like_C"/>
</dbReference>
<evidence type="ECO:0000313" key="2">
    <source>
        <dbReference type="EMBL" id="TXE79677.1"/>
    </source>
</evidence>
<dbReference type="InterPro" id="IPR010024">
    <property type="entry name" value="CHP16711"/>
</dbReference>
<dbReference type="Gene3D" id="2.30.30.290">
    <property type="entry name" value="YopX-like domains"/>
    <property type="match status" value="1"/>
</dbReference>
<feature type="domain" description="YopX protein" evidence="1">
    <location>
        <begin position="8"/>
        <end position="144"/>
    </location>
</feature>
<evidence type="ECO:0000313" key="3">
    <source>
        <dbReference type="Proteomes" id="UP000321310"/>
    </source>
</evidence>
<organism evidence="2 3">
    <name type="scientific">Campylobacter peloridis</name>
    <dbReference type="NCBI Taxonomy" id="488546"/>
    <lineage>
        <taxon>Bacteria</taxon>
        <taxon>Pseudomonadati</taxon>
        <taxon>Campylobacterota</taxon>
        <taxon>Epsilonproteobacteria</taxon>
        <taxon>Campylobacterales</taxon>
        <taxon>Campylobacteraceae</taxon>
        <taxon>Campylobacter</taxon>
    </lineage>
</organism>